<sequence length="448" mass="47985">MRNITVVLGCLLVVLACKSDDDFVAPVANQPQNPQTVSLQYAKNFGGSKNELASAVVKLQDGGYAVFGETQSIDIDITDKSDTSYDYWLLRFNAADELLWSKTYGGSLDEKGADLIATQDGGFVLTGYASSSDGDVSQNFGNQDFWITKLDSSGNITWEKSFGFNGSDRAYAIIQTQDSGYLISGVLDVTASAGQGNTLQANNQLHAGGDYWAVKLDATGNQEWTKYFGGNLSDDPFGVAETSSGNFILVGASDSADVDISNNKGSYDYWVVSISDTGALLWEKNFGGTQIDEAHGIIKTSDNNFIIVGNTRSDDTDVSVNYGDSDLWLIKIDENGNLIWEKTIGGASFDTASSITKSANGYLISGSSRSENAFISTNNGQNDALVVQIDETGAVLWLKTIGGSEFDFAYDVTQLNDGSIIAVGETTSNNFDLSNNNGFTDALIIKIN</sequence>
<keyword evidence="2" id="KW-1185">Reference proteome</keyword>
<evidence type="ECO:0000313" key="2">
    <source>
        <dbReference type="Proteomes" id="UP000238426"/>
    </source>
</evidence>
<dbReference type="EMBL" id="PXOQ01000007">
    <property type="protein sequence ID" value="PSG90142.1"/>
    <property type="molecule type" value="Genomic_DNA"/>
</dbReference>
<evidence type="ECO:0000313" key="1">
    <source>
        <dbReference type="EMBL" id="PSG90142.1"/>
    </source>
</evidence>
<name>A0A2T1NCH0_9FLAO</name>
<dbReference type="PANTHER" id="PTHR42754">
    <property type="entry name" value="ENDOGLUCANASE"/>
    <property type="match status" value="1"/>
</dbReference>
<accession>A0A2T1NCH0</accession>
<dbReference type="AlphaFoldDB" id="A0A2T1NCH0"/>
<dbReference type="SUPFAM" id="SSF50998">
    <property type="entry name" value="Quinoprotein alcohol dehydrogenase-like"/>
    <property type="match status" value="1"/>
</dbReference>
<reference evidence="1 2" key="1">
    <citation type="submission" date="2018-03" db="EMBL/GenBank/DDBJ databases">
        <title>Mesoflavibacter sp. HG37 and Mesoflavibacter sp. HG96 sp.nov., two marine bacteria isolated from seawater of Western Pacific Ocean.</title>
        <authorList>
            <person name="Cheng H."/>
            <person name="Wu Y.-H."/>
            <person name="Guo L.-L."/>
            <person name="Xu X.-W."/>
        </authorList>
    </citation>
    <scope>NUCLEOTIDE SEQUENCE [LARGE SCALE GENOMIC DNA]</scope>
    <source>
        <strain evidence="1 2">KCTC 32269</strain>
    </source>
</reference>
<proteinExistence type="predicted"/>
<dbReference type="Proteomes" id="UP000238426">
    <property type="component" value="Unassembled WGS sequence"/>
</dbReference>
<dbReference type="PROSITE" id="PS51257">
    <property type="entry name" value="PROKAR_LIPOPROTEIN"/>
    <property type="match status" value="1"/>
</dbReference>
<dbReference type="RefSeq" id="WP_106462283.1">
    <property type="nucleotide sequence ID" value="NZ_PXOQ01000007.1"/>
</dbReference>
<organism evidence="1 2">
    <name type="scientific">Aurantibacter aestuarii</name>
    <dbReference type="NCBI Taxonomy" id="1266046"/>
    <lineage>
        <taxon>Bacteria</taxon>
        <taxon>Pseudomonadati</taxon>
        <taxon>Bacteroidota</taxon>
        <taxon>Flavobacteriia</taxon>
        <taxon>Flavobacteriales</taxon>
        <taxon>Flavobacteriaceae</taxon>
        <taxon>Aurantibacter</taxon>
    </lineage>
</organism>
<gene>
    <name evidence="1" type="ORF">C7H52_02375</name>
</gene>
<protein>
    <recommendedName>
        <fullName evidence="3">Bulb-type lectin domain-containing protein</fullName>
    </recommendedName>
</protein>
<evidence type="ECO:0008006" key="3">
    <source>
        <dbReference type="Google" id="ProtNLM"/>
    </source>
</evidence>
<dbReference type="InterPro" id="IPR011047">
    <property type="entry name" value="Quinoprotein_ADH-like_sf"/>
</dbReference>
<comment type="caution">
    <text evidence="1">The sequence shown here is derived from an EMBL/GenBank/DDBJ whole genome shotgun (WGS) entry which is preliminary data.</text>
</comment>
<dbReference type="OrthoDB" id="9811934at2"/>
<dbReference type="PANTHER" id="PTHR42754:SF1">
    <property type="entry name" value="LIPOPROTEIN"/>
    <property type="match status" value="1"/>
</dbReference>